<protein>
    <recommendedName>
        <fullName evidence="5">DNA-(apurinic or apyrimidinic site) lyase</fullName>
    </recommendedName>
</protein>
<evidence type="ECO:0000313" key="1">
    <source>
        <dbReference type="EMBL" id="KYC44846.1"/>
    </source>
</evidence>
<gene>
    <name evidence="1" type="ORF">APG10_01386</name>
    <name evidence="2" type="ORF">APG12_01538</name>
</gene>
<proteinExistence type="predicted"/>
<dbReference type="Gene3D" id="1.10.1670.10">
    <property type="entry name" value="Helix-hairpin-Helix base-excision DNA repair enzymes (C-terminal)"/>
    <property type="match status" value="1"/>
</dbReference>
<dbReference type="EMBL" id="LNJC01000038">
    <property type="protein sequence ID" value="KYC49342.1"/>
    <property type="molecule type" value="Genomic_DNA"/>
</dbReference>
<organism evidence="1 3">
    <name type="scientific">Candidatus Methanofastidiosum methylothiophilum</name>
    <dbReference type="NCBI Taxonomy" id="1705564"/>
    <lineage>
        <taxon>Archaea</taxon>
        <taxon>Methanobacteriati</taxon>
        <taxon>Methanobacteriota</taxon>
        <taxon>Stenosarchaea group</taxon>
        <taxon>Candidatus Methanofastidiosia</taxon>
        <taxon>Candidatus Methanofastidiosales</taxon>
        <taxon>Candidatus Methanofastidiosaceae</taxon>
        <taxon>Candidatus Methanofastidiosum</taxon>
    </lineage>
</organism>
<reference evidence="3 4" key="1">
    <citation type="journal article" date="2016" name="ISME J.">
        <title>Chasing the elusive Euryarchaeota class WSA2: genomes reveal a uniquely fastidious methyl-reducing methanogen.</title>
        <authorList>
            <person name="Nobu M.K."/>
            <person name="Narihiro T."/>
            <person name="Kuroda K."/>
            <person name="Mei R."/>
            <person name="Liu W.T."/>
        </authorList>
    </citation>
    <scope>NUCLEOTIDE SEQUENCE [LARGE SCALE GENOMIC DNA]</scope>
    <source>
        <strain evidence="1">B03fssc0709_Meth_Bin005</strain>
        <strain evidence="2">BMIXfssc0709_Meth_Bin006</strain>
    </source>
</reference>
<comment type="caution">
    <text evidence="1">The sequence shown here is derived from an EMBL/GenBank/DDBJ whole genome shotgun (WGS) entry which is preliminary data.</text>
</comment>
<dbReference type="Proteomes" id="UP000092403">
    <property type="component" value="Unassembled WGS sequence"/>
</dbReference>
<dbReference type="AlphaFoldDB" id="A0A150IIM3"/>
<dbReference type="InterPro" id="IPR023170">
    <property type="entry name" value="HhH_base_excis_C"/>
</dbReference>
<accession>A0A150IIM3</accession>
<name>A0A150IIM3_9EURY</name>
<dbReference type="EMBL" id="LNGE01000040">
    <property type="protein sequence ID" value="KYC44846.1"/>
    <property type="molecule type" value="Genomic_DNA"/>
</dbReference>
<accession>A0A150IWQ0</accession>
<sequence>MNSLEPKTLVKKLKLTLEMNSVDFEKVIIDLGQVDAVNRRAEGYLFSIDDHIGAMILSMLSNQRPWEPIARNMGKLEEIFCKYNHKKLEKTNPHELVYKVKSIQCGNRAINKQMESLKHNIGVFKKIEAQHDSIDMFITKYEPEKVAKILSDFGSPYKLKQIGYPLAMEYLKNVGVIGMKPDVHICRICGPERLKIFSSINNLDKIAESFKKFARDTGYSITYLDNLFWIFGAKNYGYICSSKPNCIESNCQLKEYCNYPKYVNL</sequence>
<dbReference type="Proteomes" id="UP000092401">
    <property type="component" value="Unassembled WGS sequence"/>
</dbReference>
<evidence type="ECO:0000313" key="4">
    <source>
        <dbReference type="Proteomes" id="UP000092403"/>
    </source>
</evidence>
<evidence type="ECO:0000313" key="3">
    <source>
        <dbReference type="Proteomes" id="UP000092401"/>
    </source>
</evidence>
<evidence type="ECO:0000313" key="2">
    <source>
        <dbReference type="EMBL" id="KYC49342.1"/>
    </source>
</evidence>
<evidence type="ECO:0008006" key="5">
    <source>
        <dbReference type="Google" id="ProtNLM"/>
    </source>
</evidence>